<evidence type="ECO:0000256" key="1">
    <source>
        <dbReference type="ARBA" id="ARBA00004141"/>
    </source>
</evidence>
<comment type="subcellular location">
    <subcellularLocation>
        <location evidence="1">Membrane</location>
        <topology evidence="1">Multi-pass membrane protein</topology>
    </subcellularLocation>
</comment>
<evidence type="ECO:0000256" key="5">
    <source>
        <dbReference type="ARBA" id="ARBA00023136"/>
    </source>
</evidence>
<dbReference type="GO" id="GO:0016020">
    <property type="term" value="C:membrane"/>
    <property type="evidence" value="ECO:0007669"/>
    <property type="project" value="UniProtKB-SubCell"/>
</dbReference>
<keyword evidence="4 7" id="KW-1133">Transmembrane helix</keyword>
<evidence type="ECO:0000256" key="4">
    <source>
        <dbReference type="ARBA" id="ARBA00022989"/>
    </source>
</evidence>
<evidence type="ECO:0000256" key="6">
    <source>
        <dbReference type="SAM" id="MobiDB-lite"/>
    </source>
</evidence>
<evidence type="ECO:0000256" key="7">
    <source>
        <dbReference type="SAM" id="Phobius"/>
    </source>
</evidence>
<dbReference type="AlphaFoldDB" id="A0A9P6PN02"/>
<keyword evidence="9" id="KW-1185">Reference proteome</keyword>
<reference evidence="8" key="1">
    <citation type="journal article" date="2020" name="Fungal Divers.">
        <title>Resolving the Mortierellaceae phylogeny through synthesis of multi-gene phylogenetics and phylogenomics.</title>
        <authorList>
            <person name="Vandepol N."/>
            <person name="Liber J."/>
            <person name="Desiro A."/>
            <person name="Na H."/>
            <person name="Kennedy M."/>
            <person name="Barry K."/>
            <person name="Grigoriev I.V."/>
            <person name="Miller A.N."/>
            <person name="O'Donnell K."/>
            <person name="Stajich J.E."/>
            <person name="Bonito G."/>
        </authorList>
    </citation>
    <scope>NUCLEOTIDE SEQUENCE</scope>
    <source>
        <strain evidence="8">BC1065</strain>
    </source>
</reference>
<evidence type="ECO:0000256" key="2">
    <source>
        <dbReference type="ARBA" id="ARBA00005982"/>
    </source>
</evidence>
<proteinExistence type="inferred from homology"/>
<feature type="transmembrane region" description="Helical" evidence="7">
    <location>
        <begin position="514"/>
        <end position="533"/>
    </location>
</feature>
<organism evidence="8 9">
    <name type="scientific">Actinomortierella ambigua</name>
    <dbReference type="NCBI Taxonomy" id="1343610"/>
    <lineage>
        <taxon>Eukaryota</taxon>
        <taxon>Fungi</taxon>
        <taxon>Fungi incertae sedis</taxon>
        <taxon>Mucoromycota</taxon>
        <taxon>Mortierellomycotina</taxon>
        <taxon>Mortierellomycetes</taxon>
        <taxon>Mortierellales</taxon>
        <taxon>Mortierellaceae</taxon>
        <taxon>Actinomortierella</taxon>
    </lineage>
</organism>
<feature type="transmembrane region" description="Helical" evidence="7">
    <location>
        <begin position="232"/>
        <end position="250"/>
    </location>
</feature>
<protein>
    <submittedName>
        <fullName evidence="8">Uncharacterized protein</fullName>
    </submittedName>
</protein>
<sequence length="561" mass="62686">MKQEEDEEQPLPSIASTSNPPTAELNTEEKELINREARLNEAIDTNLRSNVDRDPRVVWMLYAFAFFYTLAITLLSHIAASEWYHVYEVSLKYQHFFRVFMAVVPCIGAVLSDSYLGKWWTLVLGTLTFQVGAILVVLFSIPNIVGGGQIVSDGLSFMPLAIVALGAGFIAPTIEAFGGDQFLAIQDRGRDRYFSLLYFVSGLAYVLARFIFSSLQAWHRQRTDVLLRKGSMHNAIVAACSTLVLFPIVWKGRRRFRMVSSMHELVPFKVLKTAVVAISLYVSAWPTERAAATHWLNFASRSEGSLFVQELYDSSLALAPILLPTFCFFVTGRYADRYDSSASQYFLGGYNALNEAVGSEFHSFNYVTLVLVLLLAFVVYPFANHRGWNVSLYRRMGAGYVSMMVATVLSVIVHDAAAATFYRELPSGMRDGYLYGSSRPVCQTCISPWVSIPPFFFMAMAFALVMPTAAQVVFIESGPHLRTLAMAVWIVFQTASDEVSLRITDSATEKDTRAMHIIFGSISVAGIVLYLTITHYYTPRKQRASINNAAHLVKEAEFAKP</sequence>
<feature type="transmembrane region" description="Helical" evidence="7">
    <location>
        <begin position="154"/>
        <end position="172"/>
    </location>
</feature>
<dbReference type="EMBL" id="JAAAJB010001025">
    <property type="protein sequence ID" value="KAG0249319.1"/>
    <property type="molecule type" value="Genomic_DNA"/>
</dbReference>
<evidence type="ECO:0000256" key="3">
    <source>
        <dbReference type="ARBA" id="ARBA00022692"/>
    </source>
</evidence>
<evidence type="ECO:0000313" key="8">
    <source>
        <dbReference type="EMBL" id="KAG0249319.1"/>
    </source>
</evidence>
<feature type="transmembrane region" description="Helical" evidence="7">
    <location>
        <begin position="119"/>
        <end position="142"/>
    </location>
</feature>
<dbReference type="Gene3D" id="1.20.1250.20">
    <property type="entry name" value="MFS general substrate transporter like domains"/>
    <property type="match status" value="1"/>
</dbReference>
<gene>
    <name evidence="8" type="ORF">DFQ27_000211</name>
</gene>
<dbReference type="OrthoDB" id="8904098at2759"/>
<comment type="similarity">
    <text evidence="2">Belongs to the major facilitator superfamily. Proton-dependent oligopeptide transporter (POT/PTR) (TC 2.A.17) family.</text>
</comment>
<feature type="transmembrane region" description="Helical" evidence="7">
    <location>
        <begin position="193"/>
        <end position="212"/>
    </location>
</feature>
<feature type="compositionally biased region" description="Polar residues" evidence="6">
    <location>
        <begin position="14"/>
        <end position="25"/>
    </location>
</feature>
<dbReference type="InterPro" id="IPR036259">
    <property type="entry name" value="MFS_trans_sf"/>
</dbReference>
<feature type="region of interest" description="Disordered" evidence="6">
    <location>
        <begin position="1"/>
        <end position="27"/>
    </location>
</feature>
<feature type="transmembrane region" description="Helical" evidence="7">
    <location>
        <begin position="95"/>
        <end position="112"/>
    </location>
</feature>
<dbReference type="Proteomes" id="UP000807716">
    <property type="component" value="Unassembled WGS sequence"/>
</dbReference>
<dbReference type="InterPro" id="IPR000109">
    <property type="entry name" value="POT_fam"/>
</dbReference>
<feature type="transmembrane region" description="Helical" evidence="7">
    <location>
        <begin position="57"/>
        <end position="80"/>
    </location>
</feature>
<feature type="transmembrane region" description="Helical" evidence="7">
    <location>
        <begin position="455"/>
        <end position="475"/>
    </location>
</feature>
<feature type="transmembrane region" description="Helical" evidence="7">
    <location>
        <begin position="364"/>
        <end position="383"/>
    </location>
</feature>
<dbReference type="Pfam" id="PF00854">
    <property type="entry name" value="PTR2"/>
    <property type="match status" value="1"/>
</dbReference>
<dbReference type="PANTHER" id="PTHR11654">
    <property type="entry name" value="OLIGOPEPTIDE TRANSPORTER-RELATED"/>
    <property type="match status" value="1"/>
</dbReference>
<dbReference type="GO" id="GO:0022857">
    <property type="term" value="F:transmembrane transporter activity"/>
    <property type="evidence" value="ECO:0007669"/>
    <property type="project" value="InterPro"/>
</dbReference>
<comment type="caution">
    <text evidence="8">The sequence shown here is derived from an EMBL/GenBank/DDBJ whole genome shotgun (WGS) entry which is preliminary data.</text>
</comment>
<name>A0A9P6PN02_9FUNG</name>
<evidence type="ECO:0000313" key="9">
    <source>
        <dbReference type="Proteomes" id="UP000807716"/>
    </source>
</evidence>
<accession>A0A9P6PN02</accession>
<keyword evidence="3 7" id="KW-0812">Transmembrane</keyword>
<keyword evidence="5 7" id="KW-0472">Membrane</keyword>